<keyword evidence="3" id="KW-1133">Transmembrane helix</keyword>
<feature type="compositionally biased region" description="Low complexity" evidence="2">
    <location>
        <begin position="460"/>
        <end position="481"/>
    </location>
</feature>
<feature type="compositionally biased region" description="Polar residues" evidence="2">
    <location>
        <begin position="528"/>
        <end position="543"/>
    </location>
</feature>
<accession>A0ABW8KET4</accession>
<dbReference type="SMART" id="SM00028">
    <property type="entry name" value="TPR"/>
    <property type="match status" value="1"/>
</dbReference>
<feature type="region of interest" description="Disordered" evidence="2">
    <location>
        <begin position="435"/>
        <end position="660"/>
    </location>
</feature>
<dbReference type="InterPro" id="IPR036465">
    <property type="entry name" value="vWFA_dom_sf"/>
</dbReference>
<sequence>MSAALAQFHFLRPWWLCALVALPWLLWQASRRGRGLQALSRLVDAELLPQLLHGQATRQRLPLGLLALAWSLAVLALAGPTWSRVEQPLYARRAAQVVAISLSQRMLSRDVTPSRIDRARYKAHDLLMANRDGLNALLGYAGEAFAVAPLTSDVDSLGTLLDAMAPDTMPVDGDDAATAIARGAALIHDAKVGGGSLVLIADTADAAAQDAARKAHAEGVRVSVLGVGTSQGAPVPLPGGGFLHDAQGHLQLAGRDDAALAAVAAAGGGRYVSMRADGSDIAALRSELQASSTQAMQGQVGDEWQDRGPWLLLLLLPLAALAFRRGWLLLLPLVLLPTVPGTAHATDWRDLWQNKNQQAATALRQGDAKQAMQLAQDPAWRGAAAYRAGDYAAATQALREAKGSDAAYNLGNALARSGKYQDAIHAYDEALKRDPANADAKANKQAVEDWLHKQQKDKSQNQSSPQQPQQPQKQGGSSSPQGQGGNSGQSKDKQGQGGQGKNGQDKSGQDKNDGQPGPSSQRGDDSKQQGQRDASNDAGQSPQDKTKQGDQRSPGSTGAQQVKPQPTPEQQAAQQAQAERAQQALKQQLDRQLGAPGKPAAGQPPAHQLGAEGADAQSKLPTDLRQALQRVPDDPGALLRRKFELEYQRRHGGVADEGGP</sequence>
<feature type="compositionally biased region" description="Low complexity" evidence="2">
    <location>
        <begin position="570"/>
        <end position="587"/>
    </location>
</feature>
<feature type="transmembrane region" description="Helical" evidence="3">
    <location>
        <begin position="61"/>
        <end position="83"/>
    </location>
</feature>
<dbReference type="SUPFAM" id="SSF48452">
    <property type="entry name" value="TPR-like"/>
    <property type="match status" value="1"/>
</dbReference>
<keyword evidence="3" id="KW-0472">Membrane</keyword>
<evidence type="ECO:0000313" key="4">
    <source>
        <dbReference type="EMBL" id="MFK2930450.1"/>
    </source>
</evidence>
<keyword evidence="1" id="KW-0802">TPR repeat</keyword>
<feature type="compositionally biased region" description="Polar residues" evidence="2">
    <location>
        <begin position="551"/>
        <end position="564"/>
    </location>
</feature>
<dbReference type="Proteomes" id="UP001620397">
    <property type="component" value="Unassembled WGS sequence"/>
</dbReference>
<dbReference type="InterPro" id="IPR019734">
    <property type="entry name" value="TPR_rpt"/>
</dbReference>
<evidence type="ECO:0000256" key="1">
    <source>
        <dbReference type="PROSITE-ProRule" id="PRU00339"/>
    </source>
</evidence>
<dbReference type="InterPro" id="IPR011990">
    <property type="entry name" value="TPR-like_helical_dom_sf"/>
</dbReference>
<dbReference type="Pfam" id="PF00515">
    <property type="entry name" value="TPR_1"/>
    <property type="match status" value="1"/>
</dbReference>
<feature type="repeat" description="TPR" evidence="1">
    <location>
        <begin position="404"/>
        <end position="437"/>
    </location>
</feature>
<evidence type="ECO:0000256" key="3">
    <source>
        <dbReference type="SAM" id="Phobius"/>
    </source>
</evidence>
<keyword evidence="3" id="KW-0812">Transmembrane</keyword>
<dbReference type="EMBL" id="JADIKL010000003">
    <property type="protein sequence ID" value="MFK2930450.1"/>
    <property type="molecule type" value="Genomic_DNA"/>
</dbReference>
<dbReference type="Gene3D" id="1.25.40.10">
    <property type="entry name" value="Tetratricopeptide repeat domain"/>
    <property type="match status" value="1"/>
</dbReference>
<dbReference type="PANTHER" id="PTHR22550">
    <property type="entry name" value="SPORE GERMINATION PROTEIN"/>
    <property type="match status" value="1"/>
</dbReference>
<dbReference type="RefSeq" id="WP_404537368.1">
    <property type="nucleotide sequence ID" value="NZ_JADIKL010000003.1"/>
</dbReference>
<reference evidence="4 5" key="1">
    <citation type="submission" date="2020-10" db="EMBL/GenBank/DDBJ databases">
        <title>Phylogeny of dyella-like bacteria.</title>
        <authorList>
            <person name="Fu J."/>
        </authorList>
    </citation>
    <scope>NUCLEOTIDE SEQUENCE [LARGE SCALE GENOMIC DNA]</scope>
    <source>
        <strain evidence="4 5">DKC-1</strain>
    </source>
</reference>
<protein>
    <submittedName>
        <fullName evidence="4">Tetratricopeptide repeat protein</fullName>
    </submittedName>
</protein>
<organism evidence="4 5">
    <name type="scientific">Dyella agri</name>
    <dbReference type="NCBI Taxonomy" id="1926869"/>
    <lineage>
        <taxon>Bacteria</taxon>
        <taxon>Pseudomonadati</taxon>
        <taxon>Pseudomonadota</taxon>
        <taxon>Gammaproteobacteria</taxon>
        <taxon>Lysobacterales</taxon>
        <taxon>Rhodanobacteraceae</taxon>
        <taxon>Dyella</taxon>
    </lineage>
</organism>
<dbReference type="Gene3D" id="3.40.50.410">
    <property type="entry name" value="von Willebrand factor, type A domain"/>
    <property type="match status" value="1"/>
</dbReference>
<proteinExistence type="predicted"/>
<dbReference type="PANTHER" id="PTHR22550:SF14">
    <property type="entry name" value="VWFA DOMAIN-CONTAINING PROTEIN"/>
    <property type="match status" value="1"/>
</dbReference>
<comment type="caution">
    <text evidence="4">The sequence shown here is derived from an EMBL/GenBank/DDBJ whole genome shotgun (WGS) entry which is preliminary data.</text>
</comment>
<dbReference type="SUPFAM" id="SSF53300">
    <property type="entry name" value="vWA-like"/>
    <property type="match status" value="1"/>
</dbReference>
<dbReference type="PROSITE" id="PS50005">
    <property type="entry name" value="TPR"/>
    <property type="match status" value="1"/>
</dbReference>
<evidence type="ECO:0000256" key="2">
    <source>
        <dbReference type="SAM" id="MobiDB-lite"/>
    </source>
</evidence>
<keyword evidence="5" id="KW-1185">Reference proteome</keyword>
<feature type="compositionally biased region" description="Basic and acidic residues" evidence="2">
    <location>
        <begin position="446"/>
        <end position="459"/>
    </location>
</feature>
<feature type="compositionally biased region" description="Basic and acidic residues" evidence="2">
    <location>
        <begin position="503"/>
        <end position="513"/>
    </location>
</feature>
<evidence type="ECO:0000313" key="5">
    <source>
        <dbReference type="Proteomes" id="UP001620397"/>
    </source>
</evidence>
<gene>
    <name evidence="4" type="ORF">ISP14_06535</name>
</gene>
<feature type="compositionally biased region" description="Low complexity" evidence="2">
    <location>
        <begin position="594"/>
        <end position="606"/>
    </location>
</feature>
<dbReference type="PROSITE" id="PS50293">
    <property type="entry name" value="TPR_REGION"/>
    <property type="match status" value="1"/>
</dbReference>
<name>A0ABW8KET4_9GAMM</name>
<dbReference type="InterPro" id="IPR050768">
    <property type="entry name" value="UPF0353/GerABKA_families"/>
</dbReference>